<evidence type="ECO:0000313" key="1">
    <source>
        <dbReference type="EMBL" id="GFO11204.1"/>
    </source>
</evidence>
<proteinExistence type="predicted"/>
<dbReference type="Proteomes" id="UP000735302">
    <property type="component" value="Unassembled WGS sequence"/>
</dbReference>
<accession>A0AAV4AYJ7</accession>
<organism evidence="1 2">
    <name type="scientific">Plakobranchus ocellatus</name>
    <dbReference type="NCBI Taxonomy" id="259542"/>
    <lineage>
        <taxon>Eukaryota</taxon>
        <taxon>Metazoa</taxon>
        <taxon>Spiralia</taxon>
        <taxon>Lophotrochozoa</taxon>
        <taxon>Mollusca</taxon>
        <taxon>Gastropoda</taxon>
        <taxon>Heterobranchia</taxon>
        <taxon>Euthyneura</taxon>
        <taxon>Panpulmonata</taxon>
        <taxon>Sacoglossa</taxon>
        <taxon>Placobranchoidea</taxon>
        <taxon>Plakobranchidae</taxon>
        <taxon>Plakobranchus</taxon>
    </lineage>
</organism>
<keyword evidence="2" id="KW-1185">Reference proteome</keyword>
<dbReference type="AlphaFoldDB" id="A0AAV4AYJ7"/>
<protein>
    <recommendedName>
        <fullName evidence="3">C2H2-type domain-containing protein</fullName>
    </recommendedName>
</protein>
<gene>
    <name evidence="1" type="ORF">PoB_003770900</name>
</gene>
<reference evidence="1 2" key="1">
    <citation type="journal article" date="2021" name="Elife">
        <title>Chloroplast acquisition without the gene transfer in kleptoplastic sea slugs, Plakobranchus ocellatus.</title>
        <authorList>
            <person name="Maeda T."/>
            <person name="Takahashi S."/>
            <person name="Yoshida T."/>
            <person name="Shimamura S."/>
            <person name="Takaki Y."/>
            <person name="Nagai Y."/>
            <person name="Toyoda A."/>
            <person name="Suzuki Y."/>
            <person name="Arimoto A."/>
            <person name="Ishii H."/>
            <person name="Satoh N."/>
            <person name="Nishiyama T."/>
            <person name="Hasebe M."/>
            <person name="Maruyama T."/>
            <person name="Minagawa J."/>
            <person name="Obokata J."/>
            <person name="Shigenobu S."/>
        </authorList>
    </citation>
    <scope>NUCLEOTIDE SEQUENCE [LARGE SCALE GENOMIC DNA]</scope>
</reference>
<name>A0AAV4AYJ7_9GAST</name>
<dbReference type="EMBL" id="BLXT01004229">
    <property type="protein sequence ID" value="GFO11204.1"/>
    <property type="molecule type" value="Genomic_DNA"/>
</dbReference>
<comment type="caution">
    <text evidence="1">The sequence shown here is derived from an EMBL/GenBank/DDBJ whole genome shotgun (WGS) entry which is preliminary data.</text>
</comment>
<evidence type="ECO:0000313" key="2">
    <source>
        <dbReference type="Proteomes" id="UP000735302"/>
    </source>
</evidence>
<sequence length="272" mass="29874">MYSCPYQDDLRFADPHQARAKVLELEPMTEDSLFTVPPTVGTIVRLAFCYWRREKRQSTSAEGPVAGLELATQKFPQISGRFAIVSAVGSIAKSNVFALMHTALPSRIPATPDIATTITITTTIATTIATTITTTITTTIPTISANTNTITTITPTTTPTTISLSQQKSISSRTHRLPHSSATRNIAQNFSHVPGLPLRYISSKPRRIGLSSFLRKNAQPIGQRKPTLSPRLGRKELPEKCTVCHRVITSTSRIHLTYHMGRTLQQTKAPNL</sequence>
<evidence type="ECO:0008006" key="3">
    <source>
        <dbReference type="Google" id="ProtNLM"/>
    </source>
</evidence>